<dbReference type="Proteomes" id="UP000515743">
    <property type="component" value="Chromosome"/>
</dbReference>
<name>A0A7G7CS02_9CORY</name>
<evidence type="ECO:0000313" key="1">
    <source>
        <dbReference type="EMBL" id="QNE90368.1"/>
    </source>
</evidence>
<accession>A0A7G7CS02</accession>
<evidence type="ECO:0000313" key="2">
    <source>
        <dbReference type="Proteomes" id="UP000515743"/>
    </source>
</evidence>
<proteinExistence type="predicted"/>
<gene>
    <name evidence="1" type="ORF">H0194_05235</name>
</gene>
<dbReference type="EMBL" id="CP059404">
    <property type="protein sequence ID" value="QNE90368.1"/>
    <property type="molecule type" value="Genomic_DNA"/>
</dbReference>
<sequence>MTIRTLNTKAACASTLASLTEDITVARTERSTMLLNMPTDIRELEEAAPKRGFLTRLFGA</sequence>
<dbReference type="AlphaFoldDB" id="A0A7G7CS02"/>
<dbReference type="KEGG" id="cik:H0194_05235"/>
<protein>
    <submittedName>
        <fullName evidence="1">Uncharacterized protein</fullName>
    </submittedName>
</protein>
<dbReference type="RefSeq" id="WP_185176741.1">
    <property type="nucleotide sequence ID" value="NZ_CP059404.1"/>
</dbReference>
<keyword evidence="2" id="KW-1185">Reference proteome</keyword>
<organism evidence="1 2">
    <name type="scientific">Corynebacterium incognita</name>
    <dbReference type="NCBI Taxonomy" id="2754725"/>
    <lineage>
        <taxon>Bacteria</taxon>
        <taxon>Bacillati</taxon>
        <taxon>Actinomycetota</taxon>
        <taxon>Actinomycetes</taxon>
        <taxon>Mycobacteriales</taxon>
        <taxon>Corynebacteriaceae</taxon>
        <taxon>Corynebacterium</taxon>
    </lineage>
</organism>
<reference evidence="1 2" key="1">
    <citation type="submission" date="2020-07" db="EMBL/GenBank/DDBJ databases">
        <title>Complete genome and description of Corynebacterium incognita strain Marseille-Q3630 sp. nov.</title>
        <authorList>
            <person name="Boxberger M."/>
        </authorList>
    </citation>
    <scope>NUCLEOTIDE SEQUENCE [LARGE SCALE GENOMIC DNA]</scope>
    <source>
        <strain evidence="1 2">Marseille-Q3630</strain>
    </source>
</reference>